<sequence length="90" mass="10089">MSMLFDTLSKSIGLYIVVIKSFAMLKFLASSKPFPDEFAKIPSAFGKVFLIRNVFILQCNDAPTYCALGFDLSLINVLTLLPKIFDIKFT</sequence>
<name>A0ABM8KSM6_9FLAO</name>
<evidence type="ECO:0000313" key="2">
    <source>
        <dbReference type="Proteomes" id="UP000474567"/>
    </source>
</evidence>
<keyword evidence="2" id="KW-1185">Reference proteome</keyword>
<reference evidence="1 2" key="1">
    <citation type="submission" date="2020-02" db="EMBL/GenBank/DDBJ databases">
        <authorList>
            <person name="Criscuolo A."/>
        </authorList>
    </citation>
    <scope>NUCLEOTIDE SEQUENCE [LARGE SCALE GENOMIC DNA]</scope>
    <source>
        <strain evidence="1">CECT7796</strain>
    </source>
</reference>
<comment type="caution">
    <text evidence="1">The sequence shown here is derived from an EMBL/GenBank/DDBJ whole genome shotgun (WGS) entry which is preliminary data.</text>
</comment>
<accession>A0ABM8KSM6</accession>
<protein>
    <submittedName>
        <fullName evidence="1">Uncharacterized protein</fullName>
    </submittedName>
</protein>
<proteinExistence type="predicted"/>
<organism evidence="1 2">
    <name type="scientific">Flavobacterium collinsii</name>
    <dbReference type="NCBI Taxonomy" id="1114861"/>
    <lineage>
        <taxon>Bacteria</taxon>
        <taxon>Pseudomonadati</taxon>
        <taxon>Bacteroidota</taxon>
        <taxon>Flavobacteriia</taxon>
        <taxon>Flavobacteriales</taxon>
        <taxon>Flavobacteriaceae</taxon>
        <taxon>Flavobacterium</taxon>
    </lineage>
</organism>
<dbReference type="EMBL" id="CADCST010000192">
    <property type="protein sequence ID" value="CAA9203395.1"/>
    <property type="molecule type" value="Genomic_DNA"/>
</dbReference>
<gene>
    <name evidence="1" type="ORF">FLACOL7796_04724</name>
</gene>
<evidence type="ECO:0000313" key="1">
    <source>
        <dbReference type="EMBL" id="CAA9203395.1"/>
    </source>
</evidence>
<dbReference type="Proteomes" id="UP000474567">
    <property type="component" value="Unassembled WGS sequence"/>
</dbReference>